<keyword evidence="3" id="KW-1185">Reference proteome</keyword>
<sequence>MSTEKYSEPQQSPQTSATATATLGETAPVRSPDETAGQHVVIEEVPRPKLLPPSVAGTAEKLAEVRAEGVTATWHTGVTITAMWSINEIRNAWIHVQNKGWRKIYNGRDGAFMALTGLAGQARQTKRSVTLREEADGMIYEIYLW</sequence>
<evidence type="ECO:0000313" key="3">
    <source>
        <dbReference type="Proteomes" id="UP000636960"/>
    </source>
</evidence>
<organism evidence="2 3">
    <name type="scientific">Paractinoplanes rishiriensis</name>
    <dbReference type="NCBI Taxonomy" id="1050105"/>
    <lineage>
        <taxon>Bacteria</taxon>
        <taxon>Bacillati</taxon>
        <taxon>Actinomycetota</taxon>
        <taxon>Actinomycetes</taxon>
        <taxon>Micromonosporales</taxon>
        <taxon>Micromonosporaceae</taxon>
        <taxon>Paractinoplanes</taxon>
    </lineage>
</organism>
<dbReference type="Proteomes" id="UP000636960">
    <property type="component" value="Unassembled WGS sequence"/>
</dbReference>
<protein>
    <submittedName>
        <fullName evidence="2">Uncharacterized protein</fullName>
    </submittedName>
</protein>
<dbReference type="RefSeq" id="WP_203785169.1">
    <property type="nucleotide sequence ID" value="NZ_BOMV01000060.1"/>
</dbReference>
<proteinExistence type="predicted"/>
<evidence type="ECO:0000256" key="1">
    <source>
        <dbReference type="SAM" id="MobiDB-lite"/>
    </source>
</evidence>
<accession>A0A919MSF5</accession>
<dbReference type="AlphaFoldDB" id="A0A919MSF5"/>
<feature type="region of interest" description="Disordered" evidence="1">
    <location>
        <begin position="1"/>
        <end position="37"/>
    </location>
</feature>
<feature type="compositionally biased region" description="Low complexity" evidence="1">
    <location>
        <begin position="9"/>
        <end position="22"/>
    </location>
</feature>
<dbReference type="EMBL" id="BOMV01000060">
    <property type="protein sequence ID" value="GIE98136.1"/>
    <property type="molecule type" value="Genomic_DNA"/>
</dbReference>
<reference evidence="2" key="1">
    <citation type="submission" date="2021-01" db="EMBL/GenBank/DDBJ databases">
        <title>Whole genome shotgun sequence of Actinoplanes rishiriensis NBRC 108556.</title>
        <authorList>
            <person name="Komaki H."/>
            <person name="Tamura T."/>
        </authorList>
    </citation>
    <scope>NUCLEOTIDE SEQUENCE</scope>
    <source>
        <strain evidence="2">NBRC 108556</strain>
    </source>
</reference>
<evidence type="ECO:0000313" key="2">
    <source>
        <dbReference type="EMBL" id="GIE98136.1"/>
    </source>
</evidence>
<comment type="caution">
    <text evidence="2">The sequence shown here is derived from an EMBL/GenBank/DDBJ whole genome shotgun (WGS) entry which is preliminary data.</text>
</comment>
<name>A0A919MSF5_9ACTN</name>
<gene>
    <name evidence="2" type="ORF">Ari01nite_56010</name>
</gene>